<feature type="compositionally biased region" description="Polar residues" evidence="11">
    <location>
        <begin position="154"/>
        <end position="166"/>
    </location>
</feature>
<dbReference type="GO" id="GO:0036064">
    <property type="term" value="C:ciliary basal body"/>
    <property type="evidence" value="ECO:0007669"/>
    <property type="project" value="TreeGrafter"/>
</dbReference>
<evidence type="ECO:0000256" key="11">
    <source>
        <dbReference type="SAM" id="MobiDB-lite"/>
    </source>
</evidence>
<dbReference type="Proteomes" id="UP000553632">
    <property type="component" value="Unassembled WGS sequence"/>
</dbReference>
<sequence>MSEPEAPPQWILATQQSLGSLIKKPRMADKYLAKPPFRFLHDIFIEVQNVSGFGRGLFSQDELDHKKITTKQQKVDFLTKWISCVAYALELNAEGIDVNPSKIVTGSEPERTNGFLVRVHEAATKATTRSDDAVERVKSGGVLLLSSKPGARSSVKQPTITQQPKSGSLAPEDGTDLKKETESRRHRDDETQQRQAEIERERRQREEEDAERRRVEEEAERTRQAQEEARRKAEEAEQRDAEERERLERARVEQAKLEAEEREAERKHKTQRRDPLQSSAEQQDINLAESENEEALPLEAMMTAVHERPRTASRRPPQIKSSAPEREAVAEREDVMLPPPNVIEDGEVDADEDDEVHLDASLRPASTGHIAKTAEARPEDHGKLVRDILEVQAGQGAPADNIDSNEAGAKNDIRMGKLRRKRSEVQTEAPTAVRGVANTQWDERPQSSGVDKTPILQDLIQKICGACTPLGKSMELIHQDIALMDRDLEAAREEYKEARALLQEEQKRTQNVLNPILREIQEVQDRINEENDLIARSGVRVTELEKVNE</sequence>
<dbReference type="InterPro" id="IPR041476">
    <property type="entry name" value="TRAF3IP1_C"/>
</dbReference>
<dbReference type="PANTHER" id="PTHR31363">
    <property type="entry name" value="TRAF3-INTERACTING PROTEIN 1"/>
    <property type="match status" value="1"/>
</dbReference>
<proteinExistence type="inferred from homology"/>
<keyword evidence="4" id="KW-0970">Cilium biogenesis/degradation</keyword>
<feature type="compositionally biased region" description="Basic and acidic residues" evidence="11">
    <location>
        <begin position="175"/>
        <end position="266"/>
    </location>
</feature>
<dbReference type="OMA" id="NTYDNKD"/>
<evidence type="ECO:0000256" key="5">
    <source>
        <dbReference type="ARBA" id="ARBA00023054"/>
    </source>
</evidence>
<organism evidence="14 15">
    <name type="scientific">Perkinsus olseni</name>
    <name type="common">Perkinsus atlanticus</name>
    <dbReference type="NCBI Taxonomy" id="32597"/>
    <lineage>
        <taxon>Eukaryota</taxon>
        <taxon>Sar</taxon>
        <taxon>Alveolata</taxon>
        <taxon>Perkinsozoa</taxon>
        <taxon>Perkinsea</taxon>
        <taxon>Perkinsida</taxon>
        <taxon>Perkinsidae</taxon>
        <taxon>Perkinsus</taxon>
    </lineage>
</organism>
<evidence type="ECO:0000256" key="7">
    <source>
        <dbReference type="ARBA" id="ARBA00023273"/>
    </source>
</evidence>
<dbReference type="InterPro" id="IPR042576">
    <property type="entry name" value="TRAF3IP1_N_sf"/>
</dbReference>
<evidence type="ECO:0000259" key="13">
    <source>
        <dbReference type="Pfam" id="PF17749"/>
    </source>
</evidence>
<dbReference type="GO" id="GO:0005930">
    <property type="term" value="C:axoneme"/>
    <property type="evidence" value="ECO:0007669"/>
    <property type="project" value="UniProtKB-SubCell"/>
</dbReference>
<reference evidence="14 15" key="1">
    <citation type="submission" date="2020-04" db="EMBL/GenBank/DDBJ databases">
        <title>Perkinsus olseni comparative genomics.</title>
        <authorList>
            <person name="Bogema D.R."/>
        </authorList>
    </citation>
    <scope>NUCLEOTIDE SEQUENCE [LARGE SCALE GENOMIC DNA]</scope>
    <source>
        <strain evidence="14 15">ATCC PRA-207</strain>
    </source>
</reference>
<dbReference type="GO" id="GO:0042073">
    <property type="term" value="P:intraciliary transport"/>
    <property type="evidence" value="ECO:0007669"/>
    <property type="project" value="TreeGrafter"/>
</dbReference>
<dbReference type="FunFam" id="1.10.418.50:FF:000001">
    <property type="entry name" value="TRAF3-interacting protein 1 isoform X1"/>
    <property type="match status" value="1"/>
</dbReference>
<dbReference type="InterPro" id="IPR018799">
    <property type="entry name" value="TRAF3IP1"/>
</dbReference>
<gene>
    <name evidence="14" type="primary">TRAF3IP1</name>
    <name evidence="14" type="ORF">FOZ63_016311</name>
</gene>
<evidence type="ECO:0000256" key="2">
    <source>
        <dbReference type="ARBA" id="ARBA00004430"/>
    </source>
</evidence>
<evidence type="ECO:0000256" key="4">
    <source>
        <dbReference type="ARBA" id="ARBA00022794"/>
    </source>
</evidence>
<comment type="similarity">
    <text evidence="8">Belongs to the TRAF3IP1 family.</text>
</comment>
<dbReference type="Pfam" id="PF10243">
    <property type="entry name" value="MIP-T3"/>
    <property type="match status" value="1"/>
</dbReference>
<feature type="coiled-coil region" evidence="10">
    <location>
        <begin position="474"/>
        <end position="512"/>
    </location>
</feature>
<evidence type="ECO:0000256" key="1">
    <source>
        <dbReference type="ARBA" id="ARBA00004120"/>
    </source>
</evidence>
<dbReference type="GO" id="GO:0060271">
    <property type="term" value="P:cilium assembly"/>
    <property type="evidence" value="ECO:0007669"/>
    <property type="project" value="TreeGrafter"/>
</dbReference>
<dbReference type="GO" id="GO:0008017">
    <property type="term" value="F:microtubule binding"/>
    <property type="evidence" value="ECO:0007669"/>
    <property type="project" value="InterPro"/>
</dbReference>
<comment type="subcellular location">
    <subcellularLocation>
        <location evidence="2">Cytoplasm</location>
        <location evidence="2">Cytoskeleton</location>
        <location evidence="2">Cilium axoneme</location>
    </subcellularLocation>
    <subcellularLocation>
        <location evidence="1">Cytoplasm</location>
        <location evidence="1">Cytoskeleton</location>
        <location evidence="1">Cilium basal body</location>
    </subcellularLocation>
</comment>
<dbReference type="Gene3D" id="1.10.418.50">
    <property type="entry name" value="Microtubule-binding protein MIP-T3"/>
    <property type="match status" value="1"/>
</dbReference>
<keyword evidence="15" id="KW-1185">Reference proteome</keyword>
<evidence type="ECO:0000256" key="6">
    <source>
        <dbReference type="ARBA" id="ARBA00023212"/>
    </source>
</evidence>
<dbReference type="AlphaFoldDB" id="A0A7J6UPG8"/>
<evidence type="ECO:0000256" key="3">
    <source>
        <dbReference type="ARBA" id="ARBA00022490"/>
    </source>
</evidence>
<dbReference type="PANTHER" id="PTHR31363:SF0">
    <property type="entry name" value="TRAF3-INTERACTING PROTEIN 1"/>
    <property type="match status" value="1"/>
</dbReference>
<dbReference type="InterPro" id="IPR040468">
    <property type="entry name" value="TRAF3IP1_N"/>
</dbReference>
<comment type="caution">
    <text evidence="14">The sequence shown here is derived from an EMBL/GenBank/DDBJ whole genome shotgun (WGS) entry which is preliminary data.</text>
</comment>
<dbReference type="GO" id="GO:0048731">
    <property type="term" value="P:system development"/>
    <property type="evidence" value="ECO:0007669"/>
    <property type="project" value="UniProtKB-ARBA"/>
</dbReference>
<dbReference type="EMBL" id="JABANO010000521">
    <property type="protein sequence ID" value="KAF4759155.1"/>
    <property type="molecule type" value="Genomic_DNA"/>
</dbReference>
<accession>A0A7J6UPG8</accession>
<keyword evidence="7" id="KW-0966">Cell projection</keyword>
<feature type="compositionally biased region" description="Basic and acidic residues" evidence="11">
    <location>
        <begin position="323"/>
        <end position="335"/>
    </location>
</feature>
<feature type="domain" description="TRAF3-interacting protein 1 C-terminal" evidence="13">
    <location>
        <begin position="379"/>
        <end position="536"/>
    </location>
</feature>
<dbReference type="GO" id="GO:0070507">
    <property type="term" value="P:regulation of microtubule cytoskeleton organization"/>
    <property type="evidence" value="ECO:0007669"/>
    <property type="project" value="TreeGrafter"/>
</dbReference>
<protein>
    <recommendedName>
        <fullName evidence="9">TRAF3-interacting protein 1</fullName>
    </recommendedName>
</protein>
<keyword evidence="5 10" id="KW-0175">Coiled coil</keyword>
<feature type="compositionally biased region" description="Polar residues" evidence="11">
    <location>
        <begin position="276"/>
        <end position="285"/>
    </location>
</feature>
<evidence type="ECO:0000313" key="14">
    <source>
        <dbReference type="EMBL" id="KAF4759155.1"/>
    </source>
</evidence>
<feature type="domain" description="TRAF3-interacting protein 1 N-terminal" evidence="12">
    <location>
        <begin position="13"/>
        <end position="124"/>
    </location>
</feature>
<feature type="region of interest" description="Disordered" evidence="11">
    <location>
        <begin position="144"/>
        <end position="347"/>
    </location>
</feature>
<evidence type="ECO:0000256" key="8">
    <source>
        <dbReference type="ARBA" id="ARBA00043971"/>
    </source>
</evidence>
<feature type="region of interest" description="Disordered" evidence="11">
    <location>
        <begin position="360"/>
        <end position="379"/>
    </location>
</feature>
<evidence type="ECO:0000313" key="15">
    <source>
        <dbReference type="Proteomes" id="UP000553632"/>
    </source>
</evidence>
<evidence type="ECO:0000259" key="12">
    <source>
        <dbReference type="Pfam" id="PF10243"/>
    </source>
</evidence>
<evidence type="ECO:0000256" key="9">
    <source>
        <dbReference type="ARBA" id="ARBA00070492"/>
    </source>
</evidence>
<dbReference type="Pfam" id="PF17749">
    <property type="entry name" value="MIP-T3_C"/>
    <property type="match status" value="1"/>
</dbReference>
<dbReference type="GO" id="GO:0030992">
    <property type="term" value="C:intraciliary transport particle B"/>
    <property type="evidence" value="ECO:0007669"/>
    <property type="project" value="TreeGrafter"/>
</dbReference>
<keyword evidence="6" id="KW-0206">Cytoskeleton</keyword>
<dbReference type="GO" id="GO:0048513">
    <property type="term" value="P:animal organ development"/>
    <property type="evidence" value="ECO:0007669"/>
    <property type="project" value="UniProtKB-ARBA"/>
</dbReference>
<keyword evidence="3" id="KW-0963">Cytoplasm</keyword>
<evidence type="ECO:0000256" key="10">
    <source>
        <dbReference type="SAM" id="Coils"/>
    </source>
</evidence>
<name>A0A7J6UPG8_PEROL</name>